<reference evidence="4" key="1">
    <citation type="submission" date="2021-01" db="EMBL/GenBank/DDBJ databases">
        <authorList>
            <consortium name="Genoscope - CEA"/>
            <person name="William W."/>
        </authorList>
    </citation>
    <scope>NUCLEOTIDE SEQUENCE</scope>
</reference>
<keyword evidence="2" id="KW-0472">Membrane</keyword>
<evidence type="ECO:0000256" key="2">
    <source>
        <dbReference type="SAM" id="Phobius"/>
    </source>
</evidence>
<dbReference type="AlphaFoldDB" id="A0A8S1W1G9"/>
<accession>A0A8S1W1G9</accession>
<name>A0A8S1W1G9_PAROT</name>
<evidence type="ECO:0000313" key="5">
    <source>
        <dbReference type="Proteomes" id="UP000683925"/>
    </source>
</evidence>
<proteinExistence type="predicted"/>
<organism evidence="4 5">
    <name type="scientific">Paramecium octaurelia</name>
    <dbReference type="NCBI Taxonomy" id="43137"/>
    <lineage>
        <taxon>Eukaryota</taxon>
        <taxon>Sar</taxon>
        <taxon>Alveolata</taxon>
        <taxon>Ciliophora</taxon>
        <taxon>Intramacronucleata</taxon>
        <taxon>Oligohymenophorea</taxon>
        <taxon>Peniculida</taxon>
        <taxon>Parameciidae</taxon>
        <taxon>Paramecium</taxon>
    </lineage>
</organism>
<feature type="chain" id="PRO_5035721844" description="EF-hand domain-containing protein" evidence="3">
    <location>
        <begin position="19"/>
        <end position="388"/>
    </location>
</feature>
<keyword evidence="2" id="KW-0812">Transmembrane</keyword>
<keyword evidence="5" id="KW-1185">Reference proteome</keyword>
<feature type="compositionally biased region" description="Basic and acidic residues" evidence="1">
    <location>
        <begin position="42"/>
        <end position="55"/>
    </location>
</feature>
<keyword evidence="2" id="KW-1133">Transmembrane helix</keyword>
<protein>
    <recommendedName>
        <fullName evidence="6">EF-hand domain-containing protein</fullName>
    </recommendedName>
</protein>
<keyword evidence="3" id="KW-0732">Signal</keyword>
<feature type="transmembrane region" description="Helical" evidence="2">
    <location>
        <begin position="314"/>
        <end position="331"/>
    </location>
</feature>
<dbReference type="OrthoDB" id="10353826at2759"/>
<feature type="transmembrane region" description="Helical" evidence="2">
    <location>
        <begin position="279"/>
        <end position="302"/>
    </location>
</feature>
<evidence type="ECO:0008006" key="6">
    <source>
        <dbReference type="Google" id="ProtNLM"/>
    </source>
</evidence>
<feature type="transmembrane region" description="Helical" evidence="2">
    <location>
        <begin position="366"/>
        <end position="387"/>
    </location>
</feature>
<evidence type="ECO:0000256" key="3">
    <source>
        <dbReference type="SAM" id="SignalP"/>
    </source>
</evidence>
<comment type="caution">
    <text evidence="4">The sequence shown here is derived from an EMBL/GenBank/DDBJ whole genome shotgun (WGS) entry which is preliminary data.</text>
</comment>
<feature type="signal peptide" evidence="3">
    <location>
        <begin position="1"/>
        <end position="18"/>
    </location>
</feature>
<evidence type="ECO:0000313" key="4">
    <source>
        <dbReference type="EMBL" id="CAD8182507.1"/>
    </source>
</evidence>
<feature type="transmembrane region" description="Helical" evidence="2">
    <location>
        <begin position="337"/>
        <end position="354"/>
    </location>
</feature>
<dbReference type="Proteomes" id="UP000683925">
    <property type="component" value="Unassembled WGS sequence"/>
</dbReference>
<feature type="region of interest" description="Disordered" evidence="1">
    <location>
        <begin position="31"/>
        <end position="55"/>
    </location>
</feature>
<evidence type="ECO:0000256" key="1">
    <source>
        <dbReference type="SAM" id="MobiDB-lite"/>
    </source>
</evidence>
<sequence>MHIAIISMVLIQIYAFQATLIQQYSRIHPQNIKKKSPTSSDRISKSMDKTKPRVERQQIRSETIDVVMRPTDPILEEVHSQKQKIINQRVVAVNTFNRILNVDRVGHRMQRGQLLRYLREFYSQIIVEQINRVLKVPDTLTLQMYEQLITSLQQLDRQQYLNLCFQIYDLSGQGVITSTNLLSLLSVEKNTSIVENDILTMIKLRSSLLKSQLDKSESSRLPKLRTIVINHKRASKGKRIMISQIEEEEVDQSVIHPINRLKLIDKNHTETTEFIPKRMAVAVAILILFVLHYVTLLINAFLKGPDQKEYINRRVFLFGIAGLLSMSTIQSSVFSAILAWLTFVPLAVLHLSIYEKFQNLNNHKDTLWLAYYGLQFVWFLGIIIDFYS</sequence>
<gene>
    <name evidence="4" type="ORF">POCTA_138.1.T0790051</name>
</gene>
<dbReference type="EMBL" id="CAJJDP010000078">
    <property type="protein sequence ID" value="CAD8182507.1"/>
    <property type="molecule type" value="Genomic_DNA"/>
</dbReference>